<sequence>MIKYTQQSFHKNCKFMFTSIYNRILNYCNSVYKSPSSKTVKKMKEESARWFIDLLQQRYSTGTSDSPCIHTGNKCVIIMVDNTIYNPGLADKLRGILSIYSLCKEKHIDFKINWTYPFELTEYMLPNKINWIIEQEKIKYSLSDSKIVVIDTLPNIHASRQSIIDKKIFDDTVLNSQYLQYHIYTNSIIHTQAFPNLFRELFTPSEKLQSLIDLHHKNIGEKYVAASFRFLELLGDFKDSEGMDEMLPPREQKLLIEQCYIELKKFIDTLPEFYKILVTSDSERFLAKASTLPRTYIIPGKVIHIRYKTTDTSAYMKTFLDMFLLSGAESLVLFKTGKMYNSGVPRLASQIGNKHFKIHEF</sequence>
<dbReference type="Proteomes" id="UP000006044">
    <property type="component" value="Unassembled WGS sequence"/>
</dbReference>
<dbReference type="AlphaFoldDB" id="K0WVU7"/>
<dbReference type="STRING" id="742726.HMPREF9448_02053"/>
<name>K0WVU7_9BACT</name>
<accession>K0WVU7</accession>
<dbReference type="eggNOG" id="ENOG502Z9ZT">
    <property type="taxonomic scope" value="Bacteria"/>
</dbReference>
<keyword evidence="2" id="KW-1185">Reference proteome</keyword>
<protein>
    <submittedName>
        <fullName evidence="1">Uncharacterized protein</fullName>
    </submittedName>
</protein>
<gene>
    <name evidence="1" type="ORF">HMPREF9448_02053</name>
</gene>
<comment type="caution">
    <text evidence="1">The sequence shown here is derived from an EMBL/GenBank/DDBJ whole genome shotgun (WGS) entry which is preliminary data.</text>
</comment>
<evidence type="ECO:0000313" key="2">
    <source>
        <dbReference type="Proteomes" id="UP000006044"/>
    </source>
</evidence>
<dbReference type="GeneID" id="77849270"/>
<evidence type="ECO:0000313" key="1">
    <source>
        <dbReference type="EMBL" id="EJZ63397.1"/>
    </source>
</evidence>
<dbReference type="OrthoDB" id="9806024at2"/>
<dbReference type="EMBL" id="ADLE01000014">
    <property type="protein sequence ID" value="EJZ63397.1"/>
    <property type="molecule type" value="Genomic_DNA"/>
</dbReference>
<proteinExistence type="predicted"/>
<dbReference type="RefSeq" id="WP_008862455.1">
    <property type="nucleotide sequence ID" value="NZ_JH815205.1"/>
</dbReference>
<reference evidence="1 2" key="1">
    <citation type="submission" date="2012-08" db="EMBL/GenBank/DDBJ databases">
        <title>The Genome Sequence of Barnesiella intestinihominis YIT 11860.</title>
        <authorList>
            <consortium name="The Broad Institute Genome Sequencing Platform"/>
            <person name="Earl A."/>
            <person name="Ward D."/>
            <person name="Feldgarden M."/>
            <person name="Gevers D."/>
            <person name="Morotomi M."/>
            <person name="Walker B."/>
            <person name="Young S.K."/>
            <person name="Zeng Q."/>
            <person name="Gargeya S."/>
            <person name="Fitzgerald M."/>
            <person name="Haas B."/>
            <person name="Abouelleil A."/>
            <person name="Alvarado L."/>
            <person name="Arachchi H.M."/>
            <person name="Berlin A.M."/>
            <person name="Chapman S.B."/>
            <person name="Goldberg J."/>
            <person name="Griggs A."/>
            <person name="Gujja S."/>
            <person name="Hansen M."/>
            <person name="Howarth C."/>
            <person name="Imamovic A."/>
            <person name="Larimer J."/>
            <person name="McCowen C."/>
            <person name="Montmayeur A."/>
            <person name="Murphy C."/>
            <person name="Neiman D."/>
            <person name="Pearson M."/>
            <person name="Priest M."/>
            <person name="Roberts A."/>
            <person name="Saif S."/>
            <person name="Shea T."/>
            <person name="Sisk P."/>
            <person name="Sykes S."/>
            <person name="Wortman J."/>
            <person name="Nusbaum C."/>
            <person name="Birren B."/>
        </authorList>
    </citation>
    <scope>NUCLEOTIDE SEQUENCE [LARGE SCALE GENOMIC DNA]</scope>
    <source>
        <strain evidence="1 2">YIT 11860</strain>
    </source>
</reference>
<organism evidence="1 2">
    <name type="scientific">Barnesiella intestinihominis YIT 11860</name>
    <dbReference type="NCBI Taxonomy" id="742726"/>
    <lineage>
        <taxon>Bacteria</taxon>
        <taxon>Pseudomonadati</taxon>
        <taxon>Bacteroidota</taxon>
        <taxon>Bacteroidia</taxon>
        <taxon>Bacteroidales</taxon>
        <taxon>Barnesiellaceae</taxon>
        <taxon>Barnesiella</taxon>
    </lineage>
</organism>
<dbReference type="HOGENOM" id="CLU_832324_0_0_10"/>